<organism evidence="1 2">
    <name type="scientific">Clostridium sartagoforme AAU1</name>
    <dbReference type="NCBI Taxonomy" id="1202534"/>
    <lineage>
        <taxon>Bacteria</taxon>
        <taxon>Bacillati</taxon>
        <taxon>Bacillota</taxon>
        <taxon>Clostridia</taxon>
        <taxon>Eubacteriales</taxon>
        <taxon>Clostridiaceae</taxon>
        <taxon>Clostridium</taxon>
    </lineage>
</organism>
<evidence type="ECO:0000313" key="1">
    <source>
        <dbReference type="EMBL" id="EOR20998.1"/>
    </source>
</evidence>
<proteinExistence type="predicted"/>
<dbReference type="AlphaFoldDB" id="R9BVB8"/>
<accession>R9BVB8</accession>
<reference evidence="1 2" key="1">
    <citation type="submission" date="2013-03" db="EMBL/GenBank/DDBJ databases">
        <title>Whole genome shotgun sequencing of Clostridium sartagoforme AAU1.</title>
        <authorList>
            <person name="Joshi C.G."/>
            <person name="Duggirala S.M."/>
            <person name="Nathani N.M."/>
            <person name="Bhatt V.D."/>
            <person name="Patel A.K."/>
            <person name="Pandya P.R."/>
            <person name="KaPatel J.A."/>
        </authorList>
    </citation>
    <scope>NUCLEOTIDE SEQUENCE [LARGE SCALE GENOMIC DNA]</scope>
    <source>
        <strain evidence="1 2">AAU1</strain>
    </source>
</reference>
<dbReference type="RefSeq" id="WP_016208242.1">
    <property type="nucleotide sequence ID" value="NZ_ASRV01000168.1"/>
</dbReference>
<keyword evidence="2" id="KW-1185">Reference proteome</keyword>
<comment type="caution">
    <text evidence="1">The sequence shown here is derived from an EMBL/GenBank/DDBJ whole genome shotgun (WGS) entry which is preliminary data.</text>
</comment>
<name>R9BVB8_9CLOT</name>
<sequence length="164" mass="20066">MHEFPNIKEYVDYIEKFFSVKNDKERKQYISNYNRIISKFSTVEEFIEIMINKVEWNKYTKRIGIFLTLKCKLFVFEFIDQVSIFKAKEKVIYCEVVDERLEKICDEEFKNNKNMKRDFYKFLLKTFAYFNIKNISEIDVKRLNELNTDFLAMIYSVEGNIYCF</sequence>
<dbReference type="Proteomes" id="UP000013988">
    <property type="component" value="Unassembled WGS sequence"/>
</dbReference>
<dbReference type="EMBL" id="ASRV01000168">
    <property type="protein sequence ID" value="EOR20998.1"/>
    <property type="molecule type" value="Genomic_DNA"/>
</dbReference>
<protein>
    <submittedName>
        <fullName evidence="1">Uncharacterized protein</fullName>
    </submittedName>
</protein>
<gene>
    <name evidence="1" type="ORF">A500_14818</name>
</gene>
<evidence type="ECO:0000313" key="2">
    <source>
        <dbReference type="Proteomes" id="UP000013988"/>
    </source>
</evidence>
<dbReference type="PATRIC" id="fig|1202534.3.peg.2930"/>